<feature type="compositionally biased region" description="Acidic residues" evidence="6">
    <location>
        <begin position="353"/>
        <end position="387"/>
    </location>
</feature>
<name>A0ABR1F143_9ASCO</name>
<evidence type="ECO:0000313" key="9">
    <source>
        <dbReference type="Proteomes" id="UP001498771"/>
    </source>
</evidence>
<dbReference type="InterPro" id="IPR037817">
    <property type="entry name" value="TAF7"/>
</dbReference>
<feature type="compositionally biased region" description="Polar residues" evidence="6">
    <location>
        <begin position="326"/>
        <end position="342"/>
    </location>
</feature>
<comment type="caution">
    <text evidence="8">The sequence shown here is derived from an EMBL/GenBank/DDBJ whole genome shotgun (WGS) entry which is preliminary data.</text>
</comment>
<evidence type="ECO:0000256" key="3">
    <source>
        <dbReference type="ARBA" id="ARBA00023015"/>
    </source>
</evidence>
<dbReference type="PANTHER" id="PTHR12228">
    <property type="entry name" value="TRANSCRIPTION INITIATION FACTOR TFIID 55 KD SUBUNIT-RELATED"/>
    <property type="match status" value="1"/>
</dbReference>
<feature type="compositionally biased region" description="Basic residues" evidence="6">
    <location>
        <begin position="48"/>
        <end position="57"/>
    </location>
</feature>
<accession>A0ABR1F143</accession>
<evidence type="ECO:0000256" key="1">
    <source>
        <dbReference type="ARBA" id="ARBA00004123"/>
    </source>
</evidence>
<organism evidence="8 9">
    <name type="scientific">Myxozyma melibiosi</name>
    <dbReference type="NCBI Taxonomy" id="54550"/>
    <lineage>
        <taxon>Eukaryota</taxon>
        <taxon>Fungi</taxon>
        <taxon>Dikarya</taxon>
        <taxon>Ascomycota</taxon>
        <taxon>Saccharomycotina</taxon>
        <taxon>Lipomycetes</taxon>
        <taxon>Lipomycetales</taxon>
        <taxon>Lipomycetaceae</taxon>
        <taxon>Myxozyma</taxon>
    </lineage>
</organism>
<keyword evidence="5" id="KW-0539">Nucleus</keyword>
<dbReference type="CDD" id="cd08047">
    <property type="entry name" value="TAF7"/>
    <property type="match status" value="1"/>
</dbReference>
<dbReference type="Proteomes" id="UP001498771">
    <property type="component" value="Unassembled WGS sequence"/>
</dbReference>
<reference evidence="8 9" key="1">
    <citation type="submission" date="2024-03" db="EMBL/GenBank/DDBJ databases">
        <title>Genome-scale model development and genomic sequencing of the oleaginous clade Lipomyces.</title>
        <authorList>
            <consortium name="Lawrence Berkeley National Laboratory"/>
            <person name="Czajka J.J."/>
            <person name="Han Y."/>
            <person name="Kim J."/>
            <person name="Mondo S.J."/>
            <person name="Hofstad B.A."/>
            <person name="Robles A."/>
            <person name="Haridas S."/>
            <person name="Riley R."/>
            <person name="LaButti K."/>
            <person name="Pangilinan J."/>
            <person name="Andreopoulos W."/>
            <person name="Lipzen A."/>
            <person name="Yan J."/>
            <person name="Wang M."/>
            <person name="Ng V."/>
            <person name="Grigoriev I.V."/>
            <person name="Spatafora J.W."/>
            <person name="Magnuson J.K."/>
            <person name="Baker S.E."/>
            <person name="Pomraning K.R."/>
        </authorList>
    </citation>
    <scope>NUCLEOTIDE SEQUENCE [LARGE SCALE GENOMIC DNA]</scope>
    <source>
        <strain evidence="8 9">Phaff 52-87</strain>
    </source>
</reference>
<dbReference type="GeneID" id="90038847"/>
<keyword evidence="4" id="KW-0804">Transcription</keyword>
<dbReference type="RefSeq" id="XP_064766594.1">
    <property type="nucleotide sequence ID" value="XM_064913335.1"/>
</dbReference>
<evidence type="ECO:0000256" key="2">
    <source>
        <dbReference type="ARBA" id="ARBA00009368"/>
    </source>
</evidence>
<feature type="domain" description="TAFII55 protein conserved region" evidence="7">
    <location>
        <begin position="121"/>
        <end position="308"/>
    </location>
</feature>
<dbReference type="PANTHER" id="PTHR12228:SF0">
    <property type="entry name" value="TATA-BOX BINDING PROTEIN ASSOCIATED FACTOR 7"/>
    <property type="match status" value="1"/>
</dbReference>
<keyword evidence="3" id="KW-0805">Transcription regulation</keyword>
<dbReference type="Pfam" id="PF04658">
    <property type="entry name" value="TAFII55_N"/>
    <property type="match status" value="1"/>
</dbReference>
<evidence type="ECO:0000313" key="8">
    <source>
        <dbReference type="EMBL" id="KAK7203561.1"/>
    </source>
</evidence>
<evidence type="ECO:0000259" key="7">
    <source>
        <dbReference type="SMART" id="SM01370"/>
    </source>
</evidence>
<feature type="compositionally biased region" description="Basic and acidic residues" evidence="6">
    <location>
        <begin position="299"/>
        <end position="320"/>
    </location>
</feature>
<keyword evidence="9" id="KW-1185">Reference proteome</keyword>
<sequence length="466" mass="51654">MIRLKLNPSASAAAAASLSESSEPGTPSSSSAANASNKAATSTPLPKLKVKQPKKSRAGSAANTPTSATLPTPRISIKPPLPSKPNGPPRNGLPRIRVKPMRQPGQGYDSEAPDREDDPLIEECTIFRFEMESFPREEQVRREPYLERLRAAIESNSRSEISQVWVKFKDARHACVGIADKLFFAVLVDLPAIIEAHKTLDKKNIYKVSDICQMLLILDEILSEHQVVGFRSRVLNEAEMAKPENKGYKKEELPYPHGITPPMRYARQRRFRKRIVKVVEEQPKPKEKPIPKVVLKTKLFQDDTEKTEESPESPAIKEDEQPATPAPSTREGSVAPSETDTGYNMLGGYNQDEATDGGDEIESLFGNESDDDDEADDDDDDEDDDGEQGGGNNVGDEEAREALHHLELLREEIAELEATIQQKEQDAANTTNVILKKRFDAVVAKLKNELALKKEELASEDPNAEE</sequence>
<evidence type="ECO:0000256" key="5">
    <source>
        <dbReference type="ARBA" id="ARBA00023242"/>
    </source>
</evidence>
<feature type="region of interest" description="Disordered" evidence="6">
    <location>
        <begin position="1"/>
        <end position="116"/>
    </location>
</feature>
<evidence type="ECO:0000256" key="4">
    <source>
        <dbReference type="ARBA" id="ARBA00023163"/>
    </source>
</evidence>
<dbReference type="SMART" id="SM01370">
    <property type="entry name" value="TAFII55_N"/>
    <property type="match status" value="1"/>
</dbReference>
<evidence type="ECO:0000256" key="6">
    <source>
        <dbReference type="SAM" id="MobiDB-lite"/>
    </source>
</evidence>
<proteinExistence type="inferred from homology"/>
<comment type="similarity">
    <text evidence="2">Belongs to the TAF7 family.</text>
</comment>
<dbReference type="InterPro" id="IPR006751">
    <property type="entry name" value="TAFII55_prot_cons_reg"/>
</dbReference>
<feature type="compositionally biased region" description="Pro residues" evidence="6">
    <location>
        <begin position="79"/>
        <end position="88"/>
    </location>
</feature>
<protein>
    <submittedName>
        <fullName evidence="8">TAFII55 protein conserved region-domain-containing protein</fullName>
    </submittedName>
</protein>
<feature type="compositionally biased region" description="Polar residues" evidence="6">
    <location>
        <begin position="61"/>
        <end position="70"/>
    </location>
</feature>
<dbReference type="EMBL" id="JBBJBU010000011">
    <property type="protein sequence ID" value="KAK7203561.1"/>
    <property type="molecule type" value="Genomic_DNA"/>
</dbReference>
<comment type="subcellular location">
    <subcellularLocation>
        <location evidence="1">Nucleus</location>
    </subcellularLocation>
</comment>
<feature type="compositionally biased region" description="Low complexity" evidence="6">
    <location>
        <begin position="9"/>
        <end position="47"/>
    </location>
</feature>
<feature type="region of interest" description="Disordered" evidence="6">
    <location>
        <begin position="282"/>
        <end position="402"/>
    </location>
</feature>
<gene>
    <name evidence="8" type="ORF">BZA70DRAFT_282753</name>
</gene>